<keyword evidence="1" id="KW-0472">Membrane</keyword>
<organism evidence="2 3">
    <name type="scientific">Iris pallida</name>
    <name type="common">Sweet iris</name>
    <dbReference type="NCBI Taxonomy" id="29817"/>
    <lineage>
        <taxon>Eukaryota</taxon>
        <taxon>Viridiplantae</taxon>
        <taxon>Streptophyta</taxon>
        <taxon>Embryophyta</taxon>
        <taxon>Tracheophyta</taxon>
        <taxon>Spermatophyta</taxon>
        <taxon>Magnoliopsida</taxon>
        <taxon>Liliopsida</taxon>
        <taxon>Asparagales</taxon>
        <taxon>Iridaceae</taxon>
        <taxon>Iridoideae</taxon>
        <taxon>Irideae</taxon>
        <taxon>Iris</taxon>
    </lineage>
</organism>
<evidence type="ECO:0000313" key="2">
    <source>
        <dbReference type="EMBL" id="KAJ6820238.1"/>
    </source>
</evidence>
<comment type="caution">
    <text evidence="2">The sequence shown here is derived from an EMBL/GenBank/DDBJ whole genome shotgun (WGS) entry which is preliminary data.</text>
</comment>
<reference evidence="2" key="1">
    <citation type="journal article" date="2023" name="GigaByte">
        <title>Genome assembly of the bearded iris, Iris pallida Lam.</title>
        <authorList>
            <person name="Bruccoleri R.E."/>
            <person name="Oakeley E.J."/>
            <person name="Faust A.M.E."/>
            <person name="Altorfer M."/>
            <person name="Dessus-Babus S."/>
            <person name="Burckhardt D."/>
            <person name="Oertli M."/>
            <person name="Naumann U."/>
            <person name="Petersen F."/>
            <person name="Wong J."/>
        </authorList>
    </citation>
    <scope>NUCLEOTIDE SEQUENCE</scope>
    <source>
        <strain evidence="2">GSM-AAB239-AS_SAM_17_03QT</strain>
    </source>
</reference>
<keyword evidence="1" id="KW-1133">Transmembrane helix</keyword>
<keyword evidence="3" id="KW-1185">Reference proteome</keyword>
<name>A0AAX6FW22_IRIPA</name>
<feature type="transmembrane region" description="Helical" evidence="1">
    <location>
        <begin position="90"/>
        <end position="108"/>
    </location>
</feature>
<protein>
    <submittedName>
        <fullName evidence="2">Uncharacterized protein</fullName>
    </submittedName>
</protein>
<gene>
    <name evidence="2" type="ORF">M6B38_398155</name>
</gene>
<dbReference type="EMBL" id="JANAVB010025794">
    <property type="protein sequence ID" value="KAJ6820238.1"/>
    <property type="molecule type" value="Genomic_DNA"/>
</dbReference>
<evidence type="ECO:0000313" key="3">
    <source>
        <dbReference type="Proteomes" id="UP001140949"/>
    </source>
</evidence>
<accession>A0AAX6FW22</accession>
<reference evidence="2" key="2">
    <citation type="submission" date="2023-04" db="EMBL/GenBank/DDBJ databases">
        <authorList>
            <person name="Bruccoleri R.E."/>
            <person name="Oakeley E.J."/>
            <person name="Faust A.-M."/>
            <person name="Dessus-Babus S."/>
            <person name="Altorfer M."/>
            <person name="Burckhardt D."/>
            <person name="Oertli M."/>
            <person name="Naumann U."/>
            <person name="Petersen F."/>
            <person name="Wong J."/>
        </authorList>
    </citation>
    <scope>NUCLEOTIDE SEQUENCE</scope>
    <source>
        <strain evidence="2">GSM-AAB239-AS_SAM_17_03QT</strain>
        <tissue evidence="2">Leaf</tissue>
    </source>
</reference>
<keyword evidence="1" id="KW-0812">Transmembrane</keyword>
<dbReference type="Proteomes" id="UP001140949">
    <property type="component" value="Unassembled WGS sequence"/>
</dbReference>
<proteinExistence type="predicted"/>
<evidence type="ECO:0000256" key="1">
    <source>
        <dbReference type="SAM" id="Phobius"/>
    </source>
</evidence>
<sequence length="109" mass="12258">MLNAAVPVYCTAIKGALAAVHLYSHCPNSRKKDHANNYVKAALYQCCFGHNHTARHLILSARLLLLARNECQEGTQIDRLSHTRSLTPELFLSFGPFFLMDVVMLFLLD</sequence>
<dbReference type="AlphaFoldDB" id="A0AAX6FW22"/>